<reference evidence="2" key="1">
    <citation type="journal article" date="2020" name="Stud. Mycol.">
        <title>101 Dothideomycetes genomes: a test case for predicting lifestyles and emergence of pathogens.</title>
        <authorList>
            <person name="Haridas S."/>
            <person name="Albert R."/>
            <person name="Binder M."/>
            <person name="Bloem J."/>
            <person name="Labutti K."/>
            <person name="Salamov A."/>
            <person name="Andreopoulos B."/>
            <person name="Baker S."/>
            <person name="Barry K."/>
            <person name="Bills G."/>
            <person name="Bluhm B."/>
            <person name="Cannon C."/>
            <person name="Castanera R."/>
            <person name="Culley D."/>
            <person name="Daum C."/>
            <person name="Ezra D."/>
            <person name="Gonzalez J."/>
            <person name="Henrissat B."/>
            <person name="Kuo A."/>
            <person name="Liang C."/>
            <person name="Lipzen A."/>
            <person name="Lutzoni F."/>
            <person name="Magnuson J."/>
            <person name="Mondo S."/>
            <person name="Nolan M."/>
            <person name="Ohm R."/>
            <person name="Pangilinan J."/>
            <person name="Park H.-J."/>
            <person name="Ramirez L."/>
            <person name="Alfaro M."/>
            <person name="Sun H."/>
            <person name="Tritt A."/>
            <person name="Yoshinaga Y."/>
            <person name="Zwiers L.-H."/>
            <person name="Turgeon B."/>
            <person name="Goodwin S."/>
            <person name="Spatafora J."/>
            <person name="Crous P."/>
            <person name="Grigoriev I."/>
        </authorList>
    </citation>
    <scope>NUCLEOTIDE SEQUENCE</scope>
    <source>
        <strain evidence="2">CBS 473.64</strain>
    </source>
</reference>
<proteinExistence type="predicted"/>
<name>A0A6A6RWC9_9PLEO</name>
<evidence type="ECO:0000259" key="1">
    <source>
        <dbReference type="Pfam" id="PF12937"/>
    </source>
</evidence>
<sequence>MTTIASLPNEILLDLFERLNDAHTGLLSTMRTCRRWYRLGATVLYTHISMDTALREDSACARFSRHAGPCHLIRSFSVRVTQVHLMGFGIVSADAFDRLTELCDALSGMQSLKTFALSFEEAVGEGFTAPSGAIVSILKSLPKTVVDLNLDCECMSTSQLGQPHVCHTLSVLLPRLRSLRLRTSHFCSGLLSSISPQATFDPERPHCKATWKANATSPLQYLLIRLITSPEDEQRAHTTLCYTGDKMLYGARLADTLHGLYTIGAFPLLQQFAIIGRVDAPPSPRNNTWNVFKIRSFNRRANTTTTTLPWCARGGSSSLYMVRDSEEDRFGSFGEVVKALEGPLAWTNAGIKPRRRQQDNHWELNYSNLSSRKEVMEKFGVSFRLWKHEREVGMKLLQPRTSNGFDDTTALVQDVPPEWRWIPEGPWNWTIAPLT</sequence>
<keyword evidence="3" id="KW-1185">Reference proteome</keyword>
<evidence type="ECO:0000313" key="2">
    <source>
        <dbReference type="EMBL" id="KAF2639051.1"/>
    </source>
</evidence>
<dbReference type="OrthoDB" id="4192220at2759"/>
<dbReference type="InterPro" id="IPR001810">
    <property type="entry name" value="F-box_dom"/>
</dbReference>
<dbReference type="SUPFAM" id="SSF81383">
    <property type="entry name" value="F-box domain"/>
    <property type="match status" value="1"/>
</dbReference>
<accession>A0A6A6RWC9</accession>
<dbReference type="Proteomes" id="UP000799753">
    <property type="component" value="Unassembled WGS sequence"/>
</dbReference>
<dbReference type="Pfam" id="PF12937">
    <property type="entry name" value="F-box-like"/>
    <property type="match status" value="1"/>
</dbReference>
<dbReference type="CDD" id="cd09917">
    <property type="entry name" value="F-box_SF"/>
    <property type="match status" value="1"/>
</dbReference>
<dbReference type="Gene3D" id="1.20.1280.50">
    <property type="match status" value="1"/>
</dbReference>
<protein>
    <recommendedName>
        <fullName evidence="1">F-box domain-containing protein</fullName>
    </recommendedName>
</protein>
<gene>
    <name evidence="2" type="ORF">P280DRAFT_519889</name>
</gene>
<dbReference type="AlphaFoldDB" id="A0A6A6RWC9"/>
<organism evidence="2 3">
    <name type="scientific">Massarina eburnea CBS 473.64</name>
    <dbReference type="NCBI Taxonomy" id="1395130"/>
    <lineage>
        <taxon>Eukaryota</taxon>
        <taxon>Fungi</taxon>
        <taxon>Dikarya</taxon>
        <taxon>Ascomycota</taxon>
        <taxon>Pezizomycotina</taxon>
        <taxon>Dothideomycetes</taxon>
        <taxon>Pleosporomycetidae</taxon>
        <taxon>Pleosporales</taxon>
        <taxon>Massarineae</taxon>
        <taxon>Massarinaceae</taxon>
        <taxon>Massarina</taxon>
    </lineage>
</organism>
<dbReference type="InterPro" id="IPR036047">
    <property type="entry name" value="F-box-like_dom_sf"/>
</dbReference>
<feature type="domain" description="F-box" evidence="1">
    <location>
        <begin position="4"/>
        <end position="49"/>
    </location>
</feature>
<dbReference type="EMBL" id="MU006788">
    <property type="protein sequence ID" value="KAF2639051.1"/>
    <property type="molecule type" value="Genomic_DNA"/>
</dbReference>
<evidence type="ECO:0000313" key="3">
    <source>
        <dbReference type="Proteomes" id="UP000799753"/>
    </source>
</evidence>